<keyword evidence="2" id="KW-0732">Signal</keyword>
<name>A0A2W4D9I0_9HYPH</name>
<dbReference type="AlphaFoldDB" id="A0A2W4D9I0"/>
<comment type="caution">
    <text evidence="3">The sequence shown here is derived from an EMBL/GenBank/DDBJ whole genome shotgun (WGS) entry which is preliminary data.</text>
</comment>
<dbReference type="Proteomes" id="UP000248925">
    <property type="component" value="Unassembled WGS sequence"/>
</dbReference>
<evidence type="ECO:0000313" key="4">
    <source>
        <dbReference type="Proteomes" id="UP000248925"/>
    </source>
</evidence>
<keyword evidence="4" id="KW-1185">Reference proteome</keyword>
<evidence type="ECO:0000313" key="3">
    <source>
        <dbReference type="EMBL" id="PZM13784.1"/>
    </source>
</evidence>
<evidence type="ECO:0000256" key="1">
    <source>
        <dbReference type="SAM" id="MobiDB-lite"/>
    </source>
</evidence>
<evidence type="ECO:0008006" key="5">
    <source>
        <dbReference type="Google" id="ProtNLM"/>
    </source>
</evidence>
<evidence type="ECO:0000256" key="2">
    <source>
        <dbReference type="SAM" id="SignalP"/>
    </source>
</evidence>
<organism evidence="3 4">
    <name type="scientific">Rhizobium tubonense</name>
    <dbReference type="NCBI Taxonomy" id="484088"/>
    <lineage>
        <taxon>Bacteria</taxon>
        <taxon>Pseudomonadati</taxon>
        <taxon>Pseudomonadota</taxon>
        <taxon>Alphaproteobacteria</taxon>
        <taxon>Hyphomicrobiales</taxon>
        <taxon>Rhizobiaceae</taxon>
        <taxon>Rhizobium/Agrobacterium group</taxon>
        <taxon>Rhizobium</taxon>
    </lineage>
</organism>
<proteinExistence type="predicted"/>
<protein>
    <recommendedName>
        <fullName evidence="5">Lipoprotein</fullName>
    </recommendedName>
</protein>
<feature type="region of interest" description="Disordered" evidence="1">
    <location>
        <begin position="98"/>
        <end position="182"/>
    </location>
</feature>
<gene>
    <name evidence="3" type="ORF">CPY51_12990</name>
</gene>
<feature type="region of interest" description="Disordered" evidence="1">
    <location>
        <begin position="29"/>
        <end position="59"/>
    </location>
</feature>
<reference evidence="3 4" key="1">
    <citation type="journal article" date="2018" name="Sci. Rep.">
        <title>Rhizobium tumorigenes sp. nov., a novel plant tumorigenic bacterium isolated from cane gall tumors on thornless blackberry.</title>
        <authorList>
            <person name="Kuzmanovi N."/>
            <person name="Smalla K."/>
            <person name="Gronow S."/>
            <person name="PuBawska J."/>
        </authorList>
    </citation>
    <scope>NUCLEOTIDE SEQUENCE [LARGE SCALE GENOMIC DNA]</scope>
    <source>
        <strain evidence="3 4">CCBAU 85046</strain>
    </source>
</reference>
<dbReference type="PROSITE" id="PS51257">
    <property type="entry name" value="PROKAR_LIPOPROTEIN"/>
    <property type="match status" value="1"/>
</dbReference>
<feature type="chain" id="PRO_5016115695" description="Lipoprotein" evidence="2">
    <location>
        <begin position="26"/>
        <end position="302"/>
    </location>
</feature>
<dbReference type="OrthoDB" id="7374881at2"/>
<dbReference type="RefSeq" id="WP_111160634.1">
    <property type="nucleotide sequence ID" value="NZ_PCDP01000035.1"/>
</dbReference>
<feature type="signal peptide" evidence="2">
    <location>
        <begin position="1"/>
        <end position="25"/>
    </location>
</feature>
<dbReference type="EMBL" id="PCDP01000035">
    <property type="protein sequence ID" value="PZM13784.1"/>
    <property type="molecule type" value="Genomic_DNA"/>
</dbReference>
<accession>A0A2W4D9I0</accession>
<feature type="compositionally biased region" description="Low complexity" evidence="1">
    <location>
        <begin position="152"/>
        <end position="179"/>
    </location>
</feature>
<sequence length="302" mass="32561">MGLVKTASISVVLCFLLAACNTTDALTPRVGIGDDMSDNGSSPVTQNDTERMAAAQPPRVLGTETQNTYHSDYNQQAYQPYPAASSATLDEQADALRTSGVNPQASRPLDDGQSQQRTTGYGAPPSTLSEQEEADRRLDEQPMPRRREPVQQEEQQQEEAQQPEQPQPEQQASLPPASSADSNTIRFLPIIGAPVEAVTPLSRQLGQEARANGLSIKSSGDTSSSYILKGYLTAFADGPQITVSYVWDVLDNSGARLHRIQGTQSVPLKKGDPWTAVPASVMQQIATKTMADFTSWRATRGG</sequence>
<feature type="compositionally biased region" description="Polar residues" evidence="1">
    <location>
        <begin position="38"/>
        <end position="47"/>
    </location>
</feature>
<feature type="compositionally biased region" description="Basic and acidic residues" evidence="1">
    <location>
        <begin position="134"/>
        <end position="150"/>
    </location>
</feature>